<feature type="domain" description="DUF4126" evidence="2">
    <location>
        <begin position="10"/>
        <end position="175"/>
    </location>
</feature>
<keyword evidence="1" id="KW-0472">Membrane</keyword>
<feature type="transmembrane region" description="Helical" evidence="1">
    <location>
        <begin position="104"/>
        <end position="122"/>
    </location>
</feature>
<proteinExistence type="predicted"/>
<evidence type="ECO:0000256" key="1">
    <source>
        <dbReference type="SAM" id="Phobius"/>
    </source>
</evidence>
<evidence type="ECO:0000259" key="2">
    <source>
        <dbReference type="Pfam" id="PF13548"/>
    </source>
</evidence>
<dbReference type="EMBL" id="VBPA01000048">
    <property type="protein sequence ID" value="TMQ72648.1"/>
    <property type="molecule type" value="Genomic_DNA"/>
</dbReference>
<protein>
    <submittedName>
        <fullName evidence="3">DUF4126 domain-containing protein</fullName>
    </submittedName>
</protein>
<dbReference type="AlphaFoldDB" id="A0A538U9S5"/>
<dbReference type="Proteomes" id="UP000319836">
    <property type="component" value="Unassembled WGS sequence"/>
</dbReference>
<feature type="transmembrane region" description="Helical" evidence="1">
    <location>
        <begin position="148"/>
        <end position="175"/>
    </location>
</feature>
<feature type="transmembrane region" description="Helical" evidence="1">
    <location>
        <begin position="6"/>
        <end position="33"/>
    </location>
</feature>
<gene>
    <name evidence="3" type="ORF">E6K80_02215</name>
</gene>
<dbReference type="InterPro" id="IPR025196">
    <property type="entry name" value="DUF4126"/>
</dbReference>
<evidence type="ECO:0000313" key="3">
    <source>
        <dbReference type="EMBL" id="TMQ72648.1"/>
    </source>
</evidence>
<keyword evidence="1" id="KW-0812">Transmembrane</keyword>
<organism evidence="3 4">
    <name type="scientific">Eiseniibacteriota bacterium</name>
    <dbReference type="NCBI Taxonomy" id="2212470"/>
    <lineage>
        <taxon>Bacteria</taxon>
        <taxon>Candidatus Eiseniibacteriota</taxon>
    </lineage>
</organism>
<feature type="transmembrane region" description="Helical" evidence="1">
    <location>
        <begin position="45"/>
        <end position="67"/>
    </location>
</feature>
<reference evidence="3 4" key="1">
    <citation type="journal article" date="2019" name="Nat. Microbiol.">
        <title>Mediterranean grassland soil C-N compound turnover is dependent on rainfall and depth, and is mediated by genomically divergent microorganisms.</title>
        <authorList>
            <person name="Diamond S."/>
            <person name="Andeer P.F."/>
            <person name="Li Z."/>
            <person name="Crits-Christoph A."/>
            <person name="Burstein D."/>
            <person name="Anantharaman K."/>
            <person name="Lane K.R."/>
            <person name="Thomas B.C."/>
            <person name="Pan C."/>
            <person name="Northen T.R."/>
            <person name="Banfield J.F."/>
        </authorList>
    </citation>
    <scope>NUCLEOTIDE SEQUENCE [LARGE SCALE GENOMIC DNA]</scope>
    <source>
        <strain evidence="3">WS_10</strain>
    </source>
</reference>
<accession>A0A538U9S5</accession>
<dbReference type="Pfam" id="PF13548">
    <property type="entry name" value="DUF4126"/>
    <property type="match status" value="1"/>
</dbReference>
<keyword evidence="1" id="KW-1133">Transmembrane helix</keyword>
<sequence length="183" mass="18771">MHLHPWWAIGAGIALSAACGLRAFLPLLVLGIASRTGLITLGHGVGWLSSDTALIAIGVATVLELATDKIPVLDHGLDAIGFVLRPAAAWLASYALLVHWPAPWGQGVALVLALLALAIQGAKAKVRLGSSALTLGTANPLVSVIEDALSLVMAVAGVLVPLAAIAALLVFIVAIQRRRARIA</sequence>
<evidence type="ECO:0000313" key="4">
    <source>
        <dbReference type="Proteomes" id="UP000319836"/>
    </source>
</evidence>
<name>A0A538U9S5_UNCEI</name>
<comment type="caution">
    <text evidence="3">The sequence shown here is derived from an EMBL/GenBank/DDBJ whole genome shotgun (WGS) entry which is preliminary data.</text>
</comment>